<evidence type="ECO:0000313" key="3">
    <source>
        <dbReference type="Proteomes" id="UP000824988"/>
    </source>
</evidence>
<name>A0A8D5ANH1_9GAMM</name>
<evidence type="ECO:0000256" key="1">
    <source>
        <dbReference type="SAM" id="Phobius"/>
    </source>
</evidence>
<dbReference type="AlphaFoldDB" id="A0A8D5ANH1"/>
<keyword evidence="1" id="KW-1133">Transmembrane helix</keyword>
<feature type="transmembrane region" description="Helical" evidence="1">
    <location>
        <begin position="41"/>
        <end position="59"/>
    </location>
</feature>
<gene>
    <name evidence="2" type="ORF">MoryE10_26960</name>
</gene>
<feature type="transmembrane region" description="Helical" evidence="1">
    <location>
        <begin position="128"/>
        <end position="148"/>
    </location>
</feature>
<organism evidence="2 3">
    <name type="scientific">Methylogaea oryzae</name>
    <dbReference type="NCBI Taxonomy" id="1295382"/>
    <lineage>
        <taxon>Bacteria</taxon>
        <taxon>Pseudomonadati</taxon>
        <taxon>Pseudomonadota</taxon>
        <taxon>Gammaproteobacteria</taxon>
        <taxon>Methylococcales</taxon>
        <taxon>Methylococcaceae</taxon>
        <taxon>Methylogaea</taxon>
    </lineage>
</organism>
<keyword evidence="1" id="KW-0472">Membrane</keyword>
<evidence type="ECO:0000313" key="2">
    <source>
        <dbReference type="EMBL" id="BBL72090.1"/>
    </source>
</evidence>
<dbReference type="EMBL" id="AP019782">
    <property type="protein sequence ID" value="BBL72090.1"/>
    <property type="molecule type" value="Genomic_DNA"/>
</dbReference>
<dbReference type="RefSeq" id="WP_221047356.1">
    <property type="nucleotide sequence ID" value="NZ_AP019782.1"/>
</dbReference>
<feature type="transmembrane region" description="Helical" evidence="1">
    <location>
        <begin position="154"/>
        <end position="175"/>
    </location>
</feature>
<keyword evidence="1" id="KW-0812">Transmembrane</keyword>
<keyword evidence="3" id="KW-1185">Reference proteome</keyword>
<feature type="transmembrane region" description="Helical" evidence="1">
    <location>
        <begin position="19"/>
        <end position="35"/>
    </location>
</feature>
<sequence length="265" mass="28367">MSSATQTLRAAISHSRRDLAIAAVVCAAGAIGLFLDSDASLTLQNLLGAGAWIILALLLKGEPAEIRVQVVVVMLVATACEYYFAPNWHIYIYRFDNVPAYVPAAHGMIYLAAAVLARSALFRRHARLLTCLAILSGAAWATWGVWFAERGDVGGAALFLILVGFILFGGARLLYVAAFFITTYLELVGTHYGTWAWATHMPVFGLSQANPPSGIAAGYCVFDMAAVTGASLLDKARVSALVRYPATVYTALTRRFAGQTEAEGE</sequence>
<feature type="transmembrane region" description="Helical" evidence="1">
    <location>
        <begin position="100"/>
        <end position="121"/>
    </location>
</feature>
<reference evidence="2" key="1">
    <citation type="submission" date="2019-06" db="EMBL/GenBank/DDBJ databases">
        <title>Complete genome sequence of Methylogaea oryzae strain JCM16910.</title>
        <authorList>
            <person name="Asakawa S."/>
        </authorList>
    </citation>
    <scope>NUCLEOTIDE SEQUENCE</scope>
    <source>
        <strain evidence="2">E10</strain>
    </source>
</reference>
<feature type="transmembrane region" description="Helical" evidence="1">
    <location>
        <begin position="66"/>
        <end position="85"/>
    </location>
</feature>
<accession>A0A8D5ANH1</accession>
<protein>
    <submittedName>
        <fullName evidence="2">Uncharacterized protein</fullName>
    </submittedName>
</protein>
<dbReference type="Proteomes" id="UP000824988">
    <property type="component" value="Chromosome"/>
</dbReference>
<dbReference type="KEGG" id="moz:MoryE10_26960"/>
<proteinExistence type="predicted"/>